<dbReference type="EMBL" id="SOQX01000002">
    <property type="protein sequence ID" value="TDY02819.1"/>
    <property type="molecule type" value="Genomic_DNA"/>
</dbReference>
<gene>
    <name evidence="2" type="ORF">EDC23_1203</name>
</gene>
<proteinExistence type="predicted"/>
<evidence type="ECO:0000313" key="2">
    <source>
        <dbReference type="EMBL" id="TDY02819.1"/>
    </source>
</evidence>
<sequence>MDKQWAGIIEPGAPPTDETQLLWWLLPILIAGLLTLYYRQRPRPAMRRQLRHLRRRLRDNRLDRRNAGFTIADCLRRGRATTRLDRLDFGTQQANWRAFLDKLQHAQYRPRPPSQSELDTLLEDAMAWLRR</sequence>
<organism evidence="2 3">
    <name type="scientific">Thiohalophilus thiocyanatoxydans</name>
    <dbReference type="NCBI Taxonomy" id="381308"/>
    <lineage>
        <taxon>Bacteria</taxon>
        <taxon>Pseudomonadati</taxon>
        <taxon>Pseudomonadota</taxon>
        <taxon>Gammaproteobacteria</taxon>
        <taxon>Thiohalomonadales</taxon>
        <taxon>Thiohalophilaceae</taxon>
        <taxon>Thiohalophilus</taxon>
    </lineage>
</organism>
<dbReference type="RefSeq" id="WP_134082075.1">
    <property type="nucleotide sequence ID" value="NZ_SOQX01000002.1"/>
</dbReference>
<keyword evidence="1" id="KW-0472">Membrane</keyword>
<keyword evidence="1" id="KW-0812">Transmembrane</keyword>
<evidence type="ECO:0008006" key="4">
    <source>
        <dbReference type="Google" id="ProtNLM"/>
    </source>
</evidence>
<evidence type="ECO:0000256" key="1">
    <source>
        <dbReference type="SAM" id="Phobius"/>
    </source>
</evidence>
<dbReference type="AlphaFoldDB" id="A0A4R8IYB0"/>
<protein>
    <recommendedName>
        <fullName evidence="4">DUF4381 domain-containing protein</fullName>
    </recommendedName>
</protein>
<name>A0A4R8IYB0_9GAMM</name>
<keyword evidence="1" id="KW-1133">Transmembrane helix</keyword>
<keyword evidence="3" id="KW-1185">Reference proteome</keyword>
<evidence type="ECO:0000313" key="3">
    <source>
        <dbReference type="Proteomes" id="UP000294914"/>
    </source>
</evidence>
<comment type="caution">
    <text evidence="2">The sequence shown here is derived from an EMBL/GenBank/DDBJ whole genome shotgun (WGS) entry which is preliminary data.</text>
</comment>
<feature type="transmembrane region" description="Helical" evidence="1">
    <location>
        <begin position="21"/>
        <end position="38"/>
    </location>
</feature>
<dbReference type="Proteomes" id="UP000294914">
    <property type="component" value="Unassembled WGS sequence"/>
</dbReference>
<accession>A0A4R8IYB0</accession>
<reference evidence="2 3" key="1">
    <citation type="submission" date="2019-03" db="EMBL/GenBank/DDBJ databases">
        <title>Genomic Encyclopedia of Type Strains, Phase IV (KMG-IV): sequencing the most valuable type-strain genomes for metagenomic binning, comparative biology and taxonomic classification.</title>
        <authorList>
            <person name="Goeker M."/>
        </authorList>
    </citation>
    <scope>NUCLEOTIDE SEQUENCE [LARGE SCALE GENOMIC DNA]</scope>
    <source>
        <strain evidence="2 3">DSM 16326</strain>
    </source>
</reference>